<keyword evidence="3" id="KW-1185">Reference proteome</keyword>
<dbReference type="EMBL" id="CAUYUJ010015827">
    <property type="protein sequence ID" value="CAK0858599.1"/>
    <property type="molecule type" value="Genomic_DNA"/>
</dbReference>
<reference evidence="2" key="1">
    <citation type="submission" date="2023-10" db="EMBL/GenBank/DDBJ databases">
        <authorList>
            <person name="Chen Y."/>
            <person name="Shah S."/>
            <person name="Dougan E. K."/>
            <person name="Thang M."/>
            <person name="Chan C."/>
        </authorList>
    </citation>
    <scope>NUCLEOTIDE SEQUENCE [LARGE SCALE GENOMIC DNA]</scope>
</reference>
<accession>A0ABN9UG64</accession>
<sequence length="433" mass="46935">MRMCSPFLMVRHMSLYFSSSAQSWYDVRTRLTSPSGWSSFVMKNMVTGKLPSSLAYGGACGVQRLLLSLVLPAAVPLAGSWSLSMAWVMATAWMLALVGGASFGCGGGSRIAGAVGVAAYVSSAVVDLGDLLRVVMGGALCLGGHAWSVVVVCTVGGLSLLRFNPVRRFHWRSDRASLGIADIQYWAAGRDCCEGGEHFTCGDAGRDDARAGLVLRNRTLEFYSAFVTPEVDLYAEAAGHAKVKFNIISTEEQPIFVRWVWDLDAGRVDRPITKGRRASRYEQGGKRRFMVAQFPRSPPQYSVLSIGRSRPQAQLHSTCGSRDCRKLLLQWLTACSYIGGAAWHGLIARFPSTWSPNWPVSGMVNKVIGRVVKRRLVIMLLGGTVSQTTYVPSASVIDGVVHIAPQRYGKCSTRGIGGNQHVSTTCLARSWTG</sequence>
<feature type="transmembrane region" description="Helical" evidence="1">
    <location>
        <begin position="81"/>
        <end position="104"/>
    </location>
</feature>
<feature type="transmembrane region" description="Helical" evidence="1">
    <location>
        <begin position="53"/>
        <end position="75"/>
    </location>
</feature>
<evidence type="ECO:0000313" key="3">
    <source>
        <dbReference type="Proteomes" id="UP001189429"/>
    </source>
</evidence>
<keyword evidence="1" id="KW-0472">Membrane</keyword>
<feature type="transmembrane region" description="Helical" evidence="1">
    <location>
        <begin position="135"/>
        <end position="161"/>
    </location>
</feature>
<evidence type="ECO:0000256" key="1">
    <source>
        <dbReference type="SAM" id="Phobius"/>
    </source>
</evidence>
<keyword evidence="1" id="KW-1133">Transmembrane helix</keyword>
<organism evidence="2 3">
    <name type="scientific">Prorocentrum cordatum</name>
    <dbReference type="NCBI Taxonomy" id="2364126"/>
    <lineage>
        <taxon>Eukaryota</taxon>
        <taxon>Sar</taxon>
        <taxon>Alveolata</taxon>
        <taxon>Dinophyceae</taxon>
        <taxon>Prorocentrales</taxon>
        <taxon>Prorocentraceae</taxon>
        <taxon>Prorocentrum</taxon>
    </lineage>
</organism>
<proteinExistence type="predicted"/>
<keyword evidence="1" id="KW-0812">Transmembrane</keyword>
<gene>
    <name evidence="2" type="ORF">PCOR1329_LOCUS48261</name>
</gene>
<evidence type="ECO:0000313" key="2">
    <source>
        <dbReference type="EMBL" id="CAK0858599.1"/>
    </source>
</evidence>
<dbReference type="Proteomes" id="UP001189429">
    <property type="component" value="Unassembled WGS sequence"/>
</dbReference>
<comment type="caution">
    <text evidence="2">The sequence shown here is derived from an EMBL/GenBank/DDBJ whole genome shotgun (WGS) entry which is preliminary data.</text>
</comment>
<feature type="transmembrane region" description="Helical" evidence="1">
    <location>
        <begin position="111"/>
        <end position="129"/>
    </location>
</feature>
<protein>
    <submittedName>
        <fullName evidence="2">Uncharacterized protein</fullName>
    </submittedName>
</protein>
<name>A0ABN9UG64_9DINO</name>